<evidence type="ECO:0000256" key="2">
    <source>
        <dbReference type="ARBA" id="ARBA00022741"/>
    </source>
</evidence>
<dbReference type="PANTHER" id="PTHR12835:SF5">
    <property type="entry name" value="BIOTIN--PROTEIN LIGASE"/>
    <property type="match status" value="1"/>
</dbReference>
<proteinExistence type="inferred from homology"/>
<dbReference type="OrthoDB" id="46252at2157"/>
<dbReference type="RefSeq" id="WP_069582901.1">
    <property type="nucleotide sequence ID" value="NZ_LMVM01000038.1"/>
</dbReference>
<keyword evidence="1" id="KW-0436">Ligase</keyword>
<accession>A0A2A2H2G5</accession>
<dbReference type="NCBIfam" id="TIGR00121">
    <property type="entry name" value="birA_ligase"/>
    <property type="match status" value="1"/>
</dbReference>
<protein>
    <submittedName>
        <fullName evidence="5">Biofilm PGA synthesis protein PgaB</fullName>
    </submittedName>
</protein>
<dbReference type="Gene3D" id="1.10.10.10">
    <property type="entry name" value="Winged helix-like DNA-binding domain superfamily/Winged helix DNA-binding domain"/>
    <property type="match status" value="1"/>
</dbReference>
<dbReference type="PANTHER" id="PTHR12835">
    <property type="entry name" value="BIOTIN PROTEIN LIGASE"/>
    <property type="match status" value="1"/>
</dbReference>
<dbReference type="GO" id="GO:0005524">
    <property type="term" value="F:ATP binding"/>
    <property type="evidence" value="ECO:0007669"/>
    <property type="project" value="UniProtKB-KW"/>
</dbReference>
<dbReference type="InterPro" id="IPR008988">
    <property type="entry name" value="Transcriptional_repressor_C"/>
</dbReference>
<dbReference type="Gene3D" id="2.30.30.100">
    <property type="match status" value="1"/>
</dbReference>
<feature type="domain" description="BPL/LPL catalytic" evidence="4">
    <location>
        <begin position="67"/>
        <end position="257"/>
    </location>
</feature>
<keyword evidence="6" id="KW-1185">Reference proteome</keyword>
<evidence type="ECO:0000256" key="3">
    <source>
        <dbReference type="ARBA" id="ARBA00022840"/>
    </source>
</evidence>
<dbReference type="SUPFAM" id="SSF50037">
    <property type="entry name" value="C-terminal domain of transcriptional repressors"/>
    <property type="match status" value="1"/>
</dbReference>
<dbReference type="Pfam" id="PF02237">
    <property type="entry name" value="BPL_C"/>
    <property type="match status" value="1"/>
</dbReference>
<evidence type="ECO:0000313" key="6">
    <source>
        <dbReference type="Proteomes" id="UP000217784"/>
    </source>
</evidence>
<dbReference type="InterPro" id="IPR036390">
    <property type="entry name" value="WH_DNA-bd_sf"/>
</dbReference>
<dbReference type="InterPro" id="IPR003142">
    <property type="entry name" value="BPL_C"/>
</dbReference>
<dbReference type="GO" id="GO:0006355">
    <property type="term" value="P:regulation of DNA-templated transcription"/>
    <property type="evidence" value="ECO:0007669"/>
    <property type="project" value="InterPro"/>
</dbReference>
<dbReference type="CDD" id="cd16442">
    <property type="entry name" value="BPL"/>
    <property type="match status" value="1"/>
</dbReference>
<name>A0A2A2H2G5_METBR</name>
<dbReference type="HAMAP" id="MF_00978">
    <property type="entry name" value="Bifunct_BirA"/>
    <property type="match status" value="1"/>
</dbReference>
<dbReference type="InterPro" id="IPR036388">
    <property type="entry name" value="WH-like_DNA-bd_sf"/>
</dbReference>
<evidence type="ECO:0000256" key="1">
    <source>
        <dbReference type="ARBA" id="ARBA00022598"/>
    </source>
</evidence>
<organism evidence="5 6">
    <name type="scientific">Methanobacterium bryantii</name>
    <dbReference type="NCBI Taxonomy" id="2161"/>
    <lineage>
        <taxon>Archaea</taxon>
        <taxon>Methanobacteriati</taxon>
        <taxon>Methanobacteriota</taxon>
        <taxon>Methanomada group</taxon>
        <taxon>Methanobacteria</taxon>
        <taxon>Methanobacteriales</taxon>
        <taxon>Methanobacteriaceae</taxon>
        <taxon>Methanobacterium</taxon>
    </lineage>
</organism>
<comment type="caution">
    <text evidence="5">The sequence shown here is derived from an EMBL/GenBank/DDBJ whole genome shotgun (WGS) entry which is preliminary data.</text>
</comment>
<dbReference type="Proteomes" id="UP000217784">
    <property type="component" value="Unassembled WGS sequence"/>
</dbReference>
<keyword evidence="2" id="KW-0547">Nucleotide-binding</keyword>
<dbReference type="InterPro" id="IPR004143">
    <property type="entry name" value="BPL_LPL_catalytic"/>
</dbReference>
<dbReference type="GO" id="GO:0005737">
    <property type="term" value="C:cytoplasm"/>
    <property type="evidence" value="ECO:0007669"/>
    <property type="project" value="TreeGrafter"/>
</dbReference>
<dbReference type="InterPro" id="IPR030855">
    <property type="entry name" value="Bifunct_BirA"/>
</dbReference>
<dbReference type="Pfam" id="PF03099">
    <property type="entry name" value="BPL_LplA_LipB"/>
    <property type="match status" value="1"/>
</dbReference>
<gene>
    <name evidence="5" type="ORF">ASJ80_00540</name>
</gene>
<sequence>MKDKVLETLYEKKGEYIHINDLASRLEIPVSEVHEHVASLKNEGYIIETSSDEEFMLKEDLTLLLPHKLKDKLSTDYIGKEIHYFREVDSTNEVAKKLAREGAPEGTIVIAESQRRGKGRRGKKWISPLGGAWLSIILRPNTLPINAPQLTFIAGVAAAQTIKDEYGLDAGIKWPNDVLIYDKKVCGVLTEISTEINTIDYIITGIGIDANIDVNLLPSELQDTTTSLKSELNQDISRMILVQKFLGNFEAMYDEFNKGNFQEILRKWRQLSKTIGRQVEIRKGTEFIRGEAVGVNSKGALILELEDGTLKKIISGECRHI</sequence>
<keyword evidence="3" id="KW-0067">ATP-binding</keyword>
<evidence type="ECO:0000259" key="4">
    <source>
        <dbReference type="PROSITE" id="PS51733"/>
    </source>
</evidence>
<dbReference type="SUPFAM" id="SSF55681">
    <property type="entry name" value="Class II aaRS and biotin synthetases"/>
    <property type="match status" value="1"/>
</dbReference>
<reference evidence="5 6" key="1">
    <citation type="journal article" date="2017" name="BMC Genomics">
        <title>Genomic analysis of methanogenic archaea reveals a shift towards energy conservation.</title>
        <authorList>
            <person name="Gilmore S.P."/>
            <person name="Henske J.K."/>
            <person name="Sexton J.A."/>
            <person name="Solomon K.V."/>
            <person name="Seppala S."/>
            <person name="Yoo J.I."/>
            <person name="Huyett L.M."/>
            <person name="Pressman A."/>
            <person name="Cogan J.Z."/>
            <person name="Kivenson V."/>
            <person name="Peng X."/>
            <person name="Tan Y."/>
            <person name="Valentine D.L."/>
            <person name="O'Malley M.A."/>
        </authorList>
    </citation>
    <scope>NUCLEOTIDE SEQUENCE [LARGE SCALE GENOMIC DNA]</scope>
    <source>
        <strain evidence="5 6">M.o.H.</strain>
    </source>
</reference>
<dbReference type="PROSITE" id="PS51733">
    <property type="entry name" value="BPL_LPL_CATALYTIC"/>
    <property type="match status" value="1"/>
</dbReference>
<dbReference type="InterPro" id="IPR004408">
    <property type="entry name" value="Biotin_CoA_COase_ligase"/>
</dbReference>
<dbReference type="AlphaFoldDB" id="A0A2A2H2G5"/>
<dbReference type="SUPFAM" id="SSF46785">
    <property type="entry name" value="Winged helix' DNA-binding domain"/>
    <property type="match status" value="1"/>
</dbReference>
<dbReference type="Gene3D" id="3.30.930.10">
    <property type="entry name" value="Bira Bifunctional Protein, Domain 2"/>
    <property type="match status" value="1"/>
</dbReference>
<dbReference type="InterPro" id="IPR045864">
    <property type="entry name" value="aa-tRNA-synth_II/BPL/LPL"/>
</dbReference>
<evidence type="ECO:0000313" key="5">
    <source>
        <dbReference type="EMBL" id="PAV03476.1"/>
    </source>
</evidence>
<dbReference type="GO" id="GO:0004077">
    <property type="term" value="F:biotin--[biotin carboxyl-carrier protein] ligase activity"/>
    <property type="evidence" value="ECO:0007669"/>
    <property type="project" value="InterPro"/>
</dbReference>
<dbReference type="EMBL" id="LMVM01000038">
    <property type="protein sequence ID" value="PAV03476.1"/>
    <property type="molecule type" value="Genomic_DNA"/>
</dbReference>